<dbReference type="PRINTS" id="PR00455">
    <property type="entry name" value="HTHTETR"/>
</dbReference>
<dbReference type="PANTHER" id="PTHR43479">
    <property type="entry name" value="ACREF/ENVCD OPERON REPRESSOR-RELATED"/>
    <property type="match status" value="1"/>
</dbReference>
<dbReference type="EMBL" id="VSSQ01002749">
    <property type="protein sequence ID" value="MPM17188.1"/>
    <property type="molecule type" value="Genomic_DNA"/>
</dbReference>
<comment type="caution">
    <text evidence="3">The sequence shown here is derived from an EMBL/GenBank/DDBJ whole genome shotgun (WGS) entry which is preliminary data.</text>
</comment>
<evidence type="ECO:0000256" key="1">
    <source>
        <dbReference type="ARBA" id="ARBA00023125"/>
    </source>
</evidence>
<dbReference type="SUPFAM" id="SSF48498">
    <property type="entry name" value="Tetracyclin repressor-like, C-terminal domain"/>
    <property type="match status" value="1"/>
</dbReference>
<feature type="domain" description="HTH tetR-type" evidence="2">
    <location>
        <begin position="30"/>
        <end position="90"/>
    </location>
</feature>
<evidence type="ECO:0000259" key="2">
    <source>
        <dbReference type="PROSITE" id="PS50977"/>
    </source>
</evidence>
<dbReference type="SUPFAM" id="SSF46689">
    <property type="entry name" value="Homeodomain-like"/>
    <property type="match status" value="1"/>
</dbReference>
<dbReference type="InterPro" id="IPR009057">
    <property type="entry name" value="Homeodomain-like_sf"/>
</dbReference>
<protein>
    <submittedName>
        <fullName evidence="3">Nucleoid occlusion factor SlmA</fullName>
    </submittedName>
</protein>
<dbReference type="InterPro" id="IPR036271">
    <property type="entry name" value="Tet_transcr_reg_TetR-rel_C_sf"/>
</dbReference>
<gene>
    <name evidence="3" type="primary">slmA_10</name>
    <name evidence="3" type="ORF">SDC9_63576</name>
</gene>
<dbReference type="GO" id="GO:0003677">
    <property type="term" value="F:DNA binding"/>
    <property type="evidence" value="ECO:0007669"/>
    <property type="project" value="UniProtKB-KW"/>
</dbReference>
<dbReference type="AlphaFoldDB" id="A0A644XN38"/>
<dbReference type="InterPro" id="IPR050624">
    <property type="entry name" value="HTH-type_Tx_Regulator"/>
</dbReference>
<dbReference type="PROSITE" id="PS50977">
    <property type="entry name" value="HTH_TETR_2"/>
    <property type="match status" value="1"/>
</dbReference>
<reference evidence="3" key="1">
    <citation type="submission" date="2019-08" db="EMBL/GenBank/DDBJ databases">
        <authorList>
            <person name="Kucharzyk K."/>
            <person name="Murdoch R.W."/>
            <person name="Higgins S."/>
            <person name="Loffler F."/>
        </authorList>
    </citation>
    <scope>NUCLEOTIDE SEQUENCE</scope>
</reference>
<keyword evidence="1" id="KW-0238">DNA-binding</keyword>
<name>A0A644XN38_9ZZZZ</name>
<organism evidence="3">
    <name type="scientific">bioreactor metagenome</name>
    <dbReference type="NCBI Taxonomy" id="1076179"/>
    <lineage>
        <taxon>unclassified sequences</taxon>
        <taxon>metagenomes</taxon>
        <taxon>ecological metagenomes</taxon>
    </lineage>
</organism>
<dbReference type="Pfam" id="PF00440">
    <property type="entry name" value="TetR_N"/>
    <property type="match status" value="1"/>
</dbReference>
<evidence type="ECO:0000313" key="3">
    <source>
        <dbReference type="EMBL" id="MPM17188.1"/>
    </source>
</evidence>
<accession>A0A644XN38</accession>
<dbReference type="PANTHER" id="PTHR43479:SF11">
    <property type="entry name" value="ACREF_ENVCD OPERON REPRESSOR-RELATED"/>
    <property type="match status" value="1"/>
</dbReference>
<dbReference type="InterPro" id="IPR001647">
    <property type="entry name" value="HTH_TetR"/>
</dbReference>
<dbReference type="Gene3D" id="1.10.357.10">
    <property type="entry name" value="Tetracycline Repressor, domain 2"/>
    <property type="match status" value="1"/>
</dbReference>
<proteinExistence type="predicted"/>
<sequence>MIVGLLTVKDWIIFIHTLKEGMMIVPMNIKPRQLEIIEATGKLLTTSGINGLTIKNLAYEMNFSESALYRHFSSKEEIIVTLLNYLNENVNKIFKESPISGVFEKDFTVLFKELTYYFKENPFYVVVVFSEGLINESARIGEKIIQLMDSLTKHAQAIIKEGQDKDLITRSLTSEQVVQIIIPAFRHQMFRWKISNFESDITQSIESLSGSLLELLKRRSEQ</sequence>